<reference evidence="2 3" key="1">
    <citation type="journal article" date="2018" name="Nat. Ecol. Evol.">
        <title>Shark genomes provide insights into elasmobranch evolution and the origin of vertebrates.</title>
        <authorList>
            <person name="Hara Y"/>
            <person name="Yamaguchi K"/>
            <person name="Onimaru K"/>
            <person name="Kadota M"/>
            <person name="Koyanagi M"/>
            <person name="Keeley SD"/>
            <person name="Tatsumi K"/>
            <person name="Tanaka K"/>
            <person name="Motone F"/>
            <person name="Kageyama Y"/>
            <person name="Nozu R"/>
            <person name="Adachi N"/>
            <person name="Nishimura O"/>
            <person name="Nakagawa R"/>
            <person name="Tanegashima C"/>
            <person name="Kiyatake I"/>
            <person name="Matsumoto R"/>
            <person name="Murakumo K"/>
            <person name="Nishida K"/>
            <person name="Terakita A"/>
            <person name="Kuratani S"/>
            <person name="Sato K"/>
            <person name="Hyodo S Kuraku.S."/>
        </authorList>
    </citation>
    <scope>NUCLEOTIDE SEQUENCE [LARGE SCALE GENOMIC DNA]</scope>
</reference>
<feature type="region of interest" description="Disordered" evidence="1">
    <location>
        <begin position="1"/>
        <end position="23"/>
    </location>
</feature>
<protein>
    <submittedName>
        <fullName evidence="2">Uncharacterized protein</fullName>
    </submittedName>
</protein>
<dbReference type="EMBL" id="BEZZ01164916">
    <property type="protein sequence ID" value="GCC45778.1"/>
    <property type="molecule type" value="Genomic_DNA"/>
</dbReference>
<accession>A0A401TT11</accession>
<dbReference type="Proteomes" id="UP000287033">
    <property type="component" value="Unassembled WGS sequence"/>
</dbReference>
<comment type="caution">
    <text evidence="2">The sequence shown here is derived from an EMBL/GenBank/DDBJ whole genome shotgun (WGS) entry which is preliminary data.</text>
</comment>
<organism evidence="2 3">
    <name type="scientific">Chiloscyllium punctatum</name>
    <name type="common">Brownbanded bambooshark</name>
    <name type="synonym">Hemiscyllium punctatum</name>
    <dbReference type="NCBI Taxonomy" id="137246"/>
    <lineage>
        <taxon>Eukaryota</taxon>
        <taxon>Metazoa</taxon>
        <taxon>Chordata</taxon>
        <taxon>Craniata</taxon>
        <taxon>Vertebrata</taxon>
        <taxon>Chondrichthyes</taxon>
        <taxon>Elasmobranchii</taxon>
        <taxon>Galeomorphii</taxon>
        <taxon>Galeoidea</taxon>
        <taxon>Orectolobiformes</taxon>
        <taxon>Hemiscylliidae</taxon>
        <taxon>Chiloscyllium</taxon>
    </lineage>
</organism>
<sequence>ADSKLSDAFKTGDDNLQGDQGKQEVQFRITRNPEDLLKLIRELKDQTAKVLMDD</sequence>
<proteinExistence type="predicted"/>
<feature type="compositionally biased region" description="Basic and acidic residues" evidence="1">
    <location>
        <begin position="1"/>
        <end position="13"/>
    </location>
</feature>
<feature type="non-terminal residue" evidence="2">
    <location>
        <position position="1"/>
    </location>
</feature>
<evidence type="ECO:0000313" key="3">
    <source>
        <dbReference type="Proteomes" id="UP000287033"/>
    </source>
</evidence>
<gene>
    <name evidence="2" type="ORF">chiPu_0029745</name>
</gene>
<name>A0A401TT11_CHIPU</name>
<dbReference type="AlphaFoldDB" id="A0A401TT11"/>
<keyword evidence="3" id="KW-1185">Reference proteome</keyword>
<evidence type="ECO:0000256" key="1">
    <source>
        <dbReference type="SAM" id="MobiDB-lite"/>
    </source>
</evidence>
<evidence type="ECO:0000313" key="2">
    <source>
        <dbReference type="EMBL" id="GCC45778.1"/>
    </source>
</evidence>